<evidence type="ECO:0000259" key="6">
    <source>
        <dbReference type="PROSITE" id="PS50089"/>
    </source>
</evidence>
<evidence type="ECO:0000256" key="4">
    <source>
        <dbReference type="PROSITE-ProRule" id="PRU00175"/>
    </source>
</evidence>
<dbReference type="GO" id="GO:0012505">
    <property type="term" value="C:endomembrane system"/>
    <property type="evidence" value="ECO:0007669"/>
    <property type="project" value="TreeGrafter"/>
</dbReference>
<dbReference type="Proteomes" id="UP000799779">
    <property type="component" value="Unassembled WGS sequence"/>
</dbReference>
<evidence type="ECO:0000313" key="8">
    <source>
        <dbReference type="Proteomes" id="UP000799779"/>
    </source>
</evidence>
<gene>
    <name evidence="7" type="ORF">P154DRAFT_566716</name>
</gene>
<dbReference type="InterPro" id="IPR013083">
    <property type="entry name" value="Znf_RING/FYVE/PHD"/>
</dbReference>
<reference evidence="7" key="1">
    <citation type="journal article" date="2020" name="Stud. Mycol.">
        <title>101 Dothideomycetes genomes: a test case for predicting lifestyles and emergence of pathogens.</title>
        <authorList>
            <person name="Haridas S."/>
            <person name="Albert R."/>
            <person name="Binder M."/>
            <person name="Bloem J."/>
            <person name="Labutti K."/>
            <person name="Salamov A."/>
            <person name="Andreopoulos B."/>
            <person name="Baker S."/>
            <person name="Barry K."/>
            <person name="Bills G."/>
            <person name="Bluhm B."/>
            <person name="Cannon C."/>
            <person name="Castanera R."/>
            <person name="Culley D."/>
            <person name="Daum C."/>
            <person name="Ezra D."/>
            <person name="Gonzalez J."/>
            <person name="Henrissat B."/>
            <person name="Kuo A."/>
            <person name="Liang C."/>
            <person name="Lipzen A."/>
            <person name="Lutzoni F."/>
            <person name="Magnuson J."/>
            <person name="Mondo S."/>
            <person name="Nolan M."/>
            <person name="Ohm R."/>
            <person name="Pangilinan J."/>
            <person name="Park H.-J."/>
            <person name="Ramirez L."/>
            <person name="Alfaro M."/>
            <person name="Sun H."/>
            <person name="Tritt A."/>
            <person name="Yoshinaga Y."/>
            <person name="Zwiers L.-H."/>
            <person name="Turgeon B."/>
            <person name="Goodwin S."/>
            <person name="Spatafora J."/>
            <person name="Crous P."/>
            <person name="Grigoriev I."/>
        </authorList>
    </citation>
    <scope>NUCLEOTIDE SEQUENCE</scope>
    <source>
        <strain evidence="7">CBS 123094</strain>
    </source>
</reference>
<protein>
    <recommendedName>
        <fullName evidence="6">RING-type domain-containing protein</fullName>
    </recommendedName>
</protein>
<evidence type="ECO:0000256" key="3">
    <source>
        <dbReference type="ARBA" id="ARBA00022833"/>
    </source>
</evidence>
<dbReference type="GO" id="GO:0008270">
    <property type="term" value="F:zinc ion binding"/>
    <property type="evidence" value="ECO:0007669"/>
    <property type="project" value="UniProtKB-KW"/>
</dbReference>
<dbReference type="Gene3D" id="3.30.40.10">
    <property type="entry name" value="Zinc/RING finger domain, C3HC4 (zinc finger)"/>
    <property type="match status" value="1"/>
</dbReference>
<feature type="region of interest" description="Disordered" evidence="5">
    <location>
        <begin position="153"/>
        <end position="432"/>
    </location>
</feature>
<keyword evidence="3" id="KW-0862">Zinc</keyword>
<keyword evidence="8" id="KW-1185">Reference proteome</keyword>
<evidence type="ECO:0000256" key="2">
    <source>
        <dbReference type="ARBA" id="ARBA00022771"/>
    </source>
</evidence>
<dbReference type="SMART" id="SM00184">
    <property type="entry name" value="RING"/>
    <property type="match status" value="1"/>
</dbReference>
<accession>A0A6A5WCR7</accession>
<name>A0A6A5WCR7_9PLEO</name>
<feature type="domain" description="RING-type" evidence="6">
    <location>
        <begin position="29"/>
        <end position="75"/>
    </location>
</feature>
<dbReference type="InterPro" id="IPR001841">
    <property type="entry name" value="Znf_RING"/>
</dbReference>
<feature type="compositionally biased region" description="Basic and acidic residues" evidence="5">
    <location>
        <begin position="305"/>
        <end position="315"/>
    </location>
</feature>
<keyword evidence="1" id="KW-0479">Metal-binding</keyword>
<feature type="compositionally biased region" description="Basic and acidic residues" evidence="5">
    <location>
        <begin position="388"/>
        <end position="410"/>
    </location>
</feature>
<dbReference type="PANTHER" id="PTHR22763">
    <property type="entry name" value="RING ZINC FINGER PROTEIN"/>
    <property type="match status" value="1"/>
</dbReference>
<dbReference type="Pfam" id="PF13639">
    <property type="entry name" value="zf-RING_2"/>
    <property type="match status" value="1"/>
</dbReference>
<feature type="compositionally biased region" description="Basic and acidic residues" evidence="5">
    <location>
        <begin position="277"/>
        <end position="287"/>
    </location>
</feature>
<proteinExistence type="predicted"/>
<feature type="compositionally biased region" description="Basic and acidic residues" evidence="5">
    <location>
        <begin position="423"/>
        <end position="432"/>
    </location>
</feature>
<dbReference type="GO" id="GO:0061630">
    <property type="term" value="F:ubiquitin protein ligase activity"/>
    <property type="evidence" value="ECO:0007669"/>
    <property type="project" value="TreeGrafter"/>
</dbReference>
<evidence type="ECO:0000313" key="7">
    <source>
        <dbReference type="EMBL" id="KAF1995426.1"/>
    </source>
</evidence>
<dbReference type="InterPro" id="IPR050731">
    <property type="entry name" value="HRD1_E3_ubiq-ligases"/>
</dbReference>
<dbReference type="AlphaFoldDB" id="A0A6A5WCR7"/>
<evidence type="ECO:0000256" key="5">
    <source>
        <dbReference type="SAM" id="MobiDB-lite"/>
    </source>
</evidence>
<dbReference type="PANTHER" id="PTHR22763:SF162">
    <property type="entry name" value="TRANSMEMBRANE E3 UBIQUITIN-PROTEIN LIGASE 1"/>
    <property type="match status" value="1"/>
</dbReference>
<sequence length="432" mass="47064">MAPAFPSKQDFLRNGLRAANASEVSGQTCSICMDPFRSSANPSGEEPVVLPCNHPFGRPCITHWLDEHTTCPVCRLELFPQRRRNTVNDPFPYGMPDDIGNQFHVHPMGGRNGGGGGWGGSGIGSSRPSHHDFIDEFDPHDPGFMDAIMGIDRSAPRGTRSRGTGGISPPRVGFDDDPTGLDEYTHDGRRNGYSPPRVVYDDDYTPRHRGPNDPSGRMGGRRTGAFASSQGGFASSQRGHAVASSTRDGYGRRQEYTYDDTTGGARTQGNRAGGGTTRDDYGRRRNTGDNIGSYGLSERYGTGRTRSDQPPRDNYEPGGGFPNFRAWENFDPWAPDSVVPGSSRRDGGGCRGGVCSSRTEPSSSGPRATRESGSAFPGRGQRMGEYLGGRDRDMYNDRADGSRHSRDTYRDSGQGRGSSSRRGRPEDYFFDF</sequence>
<dbReference type="EMBL" id="ML977639">
    <property type="protein sequence ID" value="KAF1995426.1"/>
    <property type="molecule type" value="Genomic_DNA"/>
</dbReference>
<organism evidence="7 8">
    <name type="scientific">Amniculicola lignicola CBS 123094</name>
    <dbReference type="NCBI Taxonomy" id="1392246"/>
    <lineage>
        <taxon>Eukaryota</taxon>
        <taxon>Fungi</taxon>
        <taxon>Dikarya</taxon>
        <taxon>Ascomycota</taxon>
        <taxon>Pezizomycotina</taxon>
        <taxon>Dothideomycetes</taxon>
        <taxon>Pleosporomycetidae</taxon>
        <taxon>Pleosporales</taxon>
        <taxon>Amniculicolaceae</taxon>
        <taxon>Amniculicola</taxon>
    </lineage>
</organism>
<dbReference type="SUPFAM" id="SSF57850">
    <property type="entry name" value="RING/U-box"/>
    <property type="match status" value="1"/>
</dbReference>
<dbReference type="GO" id="GO:0043161">
    <property type="term" value="P:proteasome-mediated ubiquitin-dependent protein catabolic process"/>
    <property type="evidence" value="ECO:0007669"/>
    <property type="project" value="TreeGrafter"/>
</dbReference>
<evidence type="ECO:0000256" key="1">
    <source>
        <dbReference type="ARBA" id="ARBA00022723"/>
    </source>
</evidence>
<keyword evidence="2 4" id="KW-0863">Zinc-finger</keyword>
<dbReference type="PROSITE" id="PS50089">
    <property type="entry name" value="ZF_RING_2"/>
    <property type="match status" value="1"/>
</dbReference>
<dbReference type="OrthoDB" id="3801431at2759"/>
<feature type="compositionally biased region" description="Low complexity" evidence="5">
    <location>
        <begin position="224"/>
        <end position="237"/>
    </location>
</feature>